<proteinExistence type="predicted"/>
<keyword evidence="1 5" id="KW-0378">Hydrolase</keyword>
<dbReference type="PANTHER" id="PTHR48081">
    <property type="entry name" value="AB HYDROLASE SUPERFAMILY PROTEIN C4A8.06C"/>
    <property type="match status" value="1"/>
</dbReference>
<dbReference type="Gene3D" id="3.40.50.1820">
    <property type="entry name" value="alpha/beta hydrolase"/>
    <property type="match status" value="1"/>
</dbReference>
<dbReference type="KEGG" id="spap:H3Z74_09065"/>
<feature type="region of interest" description="Disordered" evidence="2">
    <location>
        <begin position="59"/>
        <end position="79"/>
    </location>
</feature>
<dbReference type="SUPFAM" id="SSF53474">
    <property type="entry name" value="alpha/beta-Hydrolases"/>
    <property type="match status" value="1"/>
</dbReference>
<evidence type="ECO:0000313" key="6">
    <source>
        <dbReference type="Proteomes" id="UP000516148"/>
    </source>
</evidence>
<accession>A0A7H0LNM4</accession>
<keyword evidence="6" id="KW-1185">Reference proteome</keyword>
<protein>
    <submittedName>
        <fullName evidence="5">Alpha/beta hydrolase</fullName>
    </submittedName>
</protein>
<organism evidence="5 6">
    <name type="scientific">Sphingomonas alpina</name>
    <dbReference type="NCBI Taxonomy" id="653931"/>
    <lineage>
        <taxon>Bacteria</taxon>
        <taxon>Pseudomonadati</taxon>
        <taxon>Pseudomonadota</taxon>
        <taxon>Alphaproteobacteria</taxon>
        <taxon>Sphingomonadales</taxon>
        <taxon>Sphingomonadaceae</taxon>
        <taxon>Sphingomonas</taxon>
    </lineage>
</organism>
<dbReference type="Proteomes" id="UP000516148">
    <property type="component" value="Chromosome"/>
</dbReference>
<evidence type="ECO:0000259" key="4">
    <source>
        <dbReference type="Pfam" id="PF20434"/>
    </source>
</evidence>
<dbReference type="Pfam" id="PF20434">
    <property type="entry name" value="BD-FAE"/>
    <property type="match status" value="1"/>
</dbReference>
<feature type="chain" id="PRO_5028819910" evidence="3">
    <location>
        <begin position="31"/>
        <end position="359"/>
    </location>
</feature>
<evidence type="ECO:0000313" key="5">
    <source>
        <dbReference type="EMBL" id="QNQ11277.1"/>
    </source>
</evidence>
<dbReference type="AlphaFoldDB" id="A0A7H0LNM4"/>
<reference evidence="5 6" key="1">
    <citation type="submission" date="2020-09" db="EMBL/GenBank/DDBJ databases">
        <title>Sphingomonas sp., a new species isolated from pork steak.</title>
        <authorList>
            <person name="Heidler von Heilborn D."/>
        </authorList>
    </citation>
    <scope>NUCLEOTIDE SEQUENCE [LARGE SCALE GENOMIC DNA]</scope>
    <source>
        <strain evidence="6">S8-3T</strain>
    </source>
</reference>
<dbReference type="InterPro" id="IPR049492">
    <property type="entry name" value="BD-FAE-like_dom"/>
</dbReference>
<feature type="domain" description="BD-FAE-like" evidence="4">
    <location>
        <begin position="90"/>
        <end position="204"/>
    </location>
</feature>
<name>A0A7H0LNM4_9SPHN</name>
<feature type="signal peptide" evidence="3">
    <location>
        <begin position="1"/>
        <end position="30"/>
    </location>
</feature>
<evidence type="ECO:0000256" key="1">
    <source>
        <dbReference type="ARBA" id="ARBA00022801"/>
    </source>
</evidence>
<evidence type="ECO:0000256" key="2">
    <source>
        <dbReference type="SAM" id="MobiDB-lite"/>
    </source>
</evidence>
<evidence type="ECO:0000256" key="3">
    <source>
        <dbReference type="SAM" id="SignalP"/>
    </source>
</evidence>
<feature type="compositionally biased region" description="Pro residues" evidence="2">
    <location>
        <begin position="59"/>
        <end position="75"/>
    </location>
</feature>
<dbReference type="InterPro" id="IPR050300">
    <property type="entry name" value="GDXG_lipolytic_enzyme"/>
</dbReference>
<dbReference type="InterPro" id="IPR029058">
    <property type="entry name" value="AB_hydrolase_fold"/>
</dbReference>
<dbReference type="GO" id="GO:0016787">
    <property type="term" value="F:hydrolase activity"/>
    <property type="evidence" value="ECO:0007669"/>
    <property type="project" value="UniProtKB-KW"/>
</dbReference>
<keyword evidence="3" id="KW-0732">Signal</keyword>
<sequence length="359" mass="38707">MKLTTSIFVGLAGLGSILAAVSTSSPPLTAASASDNRAPAIWEPSPGHVQEAIWAGPVPDPLPNAKPESVGPPPGREWWPRANDVSKPTMTIYLPKGQNTGAAAVVLPGGGYQFLAMDLEGTEICDWLTSRGITCVLLKYRVPDSGPTLRDGKRYYPKVPTALQDAQRTVGLVRQRAKQYRIDPNKIGVIGFSAGGHLAAALSTNFAKRAYAPVDGADRLSCRPDFAIIVYPGHLWAHEDEDKATRDPSDLKLRPDIKVKADTPPTFLLHAENDTVDSVQQSLTYYVALKEAGIPAELHVYAEGGHAFGVRPTKLPVGRWTQLVELWLQSIGTLSALPVAKDVFARRSKPDRATDPVGR</sequence>
<dbReference type="PANTHER" id="PTHR48081:SF6">
    <property type="entry name" value="PEPTIDASE S9 PROLYL OLIGOPEPTIDASE CATALYTIC DOMAIN-CONTAINING PROTEIN"/>
    <property type="match status" value="1"/>
</dbReference>
<gene>
    <name evidence="5" type="ORF">H3Z74_09065</name>
</gene>
<dbReference type="EMBL" id="CP061038">
    <property type="protein sequence ID" value="QNQ11277.1"/>
    <property type="molecule type" value="Genomic_DNA"/>
</dbReference>